<name>A0ABU3DFA6_9RHOB</name>
<dbReference type="InterPro" id="IPR029045">
    <property type="entry name" value="ClpP/crotonase-like_dom_sf"/>
</dbReference>
<dbReference type="InterPro" id="IPR032259">
    <property type="entry name" value="HIBYL-CoA-H"/>
</dbReference>
<organism evidence="5 6">
    <name type="scientific">Tropicimonas omnivorans</name>
    <dbReference type="NCBI Taxonomy" id="3075590"/>
    <lineage>
        <taxon>Bacteria</taxon>
        <taxon>Pseudomonadati</taxon>
        <taxon>Pseudomonadota</taxon>
        <taxon>Alphaproteobacteria</taxon>
        <taxon>Rhodobacterales</taxon>
        <taxon>Roseobacteraceae</taxon>
        <taxon>Tropicimonas</taxon>
    </lineage>
</organism>
<comment type="caution">
    <text evidence="5">The sequence shown here is derived from an EMBL/GenBank/DDBJ whole genome shotgun (WGS) entry which is preliminary data.</text>
</comment>
<dbReference type="EMBL" id="JAVRHL010000001">
    <property type="protein sequence ID" value="MDT0681807.1"/>
    <property type="molecule type" value="Genomic_DNA"/>
</dbReference>
<dbReference type="RefSeq" id="WP_311689570.1">
    <property type="nucleotide sequence ID" value="NZ_JAVRHL010000001.1"/>
</dbReference>
<dbReference type="Gene3D" id="3.90.226.10">
    <property type="entry name" value="2-enoyl-CoA Hydratase, Chain A, domain 1"/>
    <property type="match status" value="1"/>
</dbReference>
<dbReference type="InterPro" id="IPR045004">
    <property type="entry name" value="ECH_dom"/>
</dbReference>
<sequence>MSDELHIRRDGRAGRITLTRPDERNRLTAGCCREIREALEAWQGDDAVSLIVIDAEGDFCAGRDLGEFLRHAREGGATTAAEVLRCEYRLADRIAQPSKPIVSFLSGRVAGTGVALGCFAQRRVVGNGSRIVFDGCATGLIPDTGGTYLLARAPARLGEYFGLAGVSAGPGDAVCGRLADAFVPEKDWPDLIDELCRTGLLRTVDEAAYPAPDAPLLYACQALDEVFARNTVPEMLAALEAEAKEDDSEAALAAEAAASIRRAAPLSMDWTLATVRDLRSSGGSVRTALDLEFRFMRRAAQDQARLDALQTVHAGGDQPAWPHTLGAVPAEALAQMRAPLGRDALMLPEWDEMAAGG</sequence>
<accession>A0ABU3DFA6</accession>
<feature type="domain" description="Enoyl-CoA hydratase/isomerase" evidence="4">
    <location>
        <begin position="14"/>
        <end position="334"/>
    </location>
</feature>
<dbReference type="EC" id="3.1.2.4" evidence="2"/>
<gene>
    <name evidence="5" type="ORF">RM543_03845</name>
</gene>
<evidence type="ECO:0000259" key="4">
    <source>
        <dbReference type="Pfam" id="PF16113"/>
    </source>
</evidence>
<dbReference type="SUPFAM" id="SSF52096">
    <property type="entry name" value="ClpP/crotonase"/>
    <property type="match status" value="1"/>
</dbReference>
<evidence type="ECO:0000256" key="3">
    <source>
        <dbReference type="ARBA" id="ARBA00022801"/>
    </source>
</evidence>
<proteinExistence type="predicted"/>
<keyword evidence="6" id="KW-1185">Reference proteome</keyword>
<reference evidence="5 6" key="1">
    <citation type="submission" date="2023-09" db="EMBL/GenBank/DDBJ databases">
        <authorList>
            <person name="Rey-Velasco X."/>
        </authorList>
    </citation>
    <scope>NUCLEOTIDE SEQUENCE [LARGE SCALE GENOMIC DNA]</scope>
    <source>
        <strain evidence="5 6">F158</strain>
    </source>
</reference>
<evidence type="ECO:0000256" key="2">
    <source>
        <dbReference type="ARBA" id="ARBA00011915"/>
    </source>
</evidence>
<dbReference type="Proteomes" id="UP001265259">
    <property type="component" value="Unassembled WGS sequence"/>
</dbReference>
<comment type="catalytic activity">
    <reaction evidence="1">
        <text>3-hydroxy-2-methylpropanoyl-CoA + H2O = 3-hydroxy-2-methylpropanoate + CoA + H(+)</text>
        <dbReference type="Rhea" id="RHEA:20888"/>
        <dbReference type="ChEBI" id="CHEBI:11805"/>
        <dbReference type="ChEBI" id="CHEBI:15377"/>
        <dbReference type="ChEBI" id="CHEBI:15378"/>
        <dbReference type="ChEBI" id="CHEBI:57287"/>
        <dbReference type="ChEBI" id="CHEBI:57340"/>
        <dbReference type="EC" id="3.1.2.4"/>
    </reaction>
</comment>
<protein>
    <recommendedName>
        <fullName evidence="2">3-hydroxyisobutyryl-CoA hydrolase</fullName>
        <ecNumber evidence="2">3.1.2.4</ecNumber>
    </recommendedName>
</protein>
<dbReference type="PANTHER" id="PTHR43176:SF3">
    <property type="entry name" value="3-HYDROXYISOBUTYRYL-COA HYDROLASE, MITOCHONDRIAL"/>
    <property type="match status" value="1"/>
</dbReference>
<evidence type="ECO:0000313" key="5">
    <source>
        <dbReference type="EMBL" id="MDT0681807.1"/>
    </source>
</evidence>
<dbReference type="CDD" id="cd06558">
    <property type="entry name" value="crotonase-like"/>
    <property type="match status" value="1"/>
</dbReference>
<evidence type="ECO:0000256" key="1">
    <source>
        <dbReference type="ARBA" id="ARBA00001709"/>
    </source>
</evidence>
<dbReference type="Pfam" id="PF16113">
    <property type="entry name" value="ECH_2"/>
    <property type="match status" value="1"/>
</dbReference>
<evidence type="ECO:0000313" key="6">
    <source>
        <dbReference type="Proteomes" id="UP001265259"/>
    </source>
</evidence>
<dbReference type="PANTHER" id="PTHR43176">
    <property type="entry name" value="3-HYDROXYISOBUTYRYL-COA HYDROLASE-RELATED"/>
    <property type="match status" value="1"/>
</dbReference>
<keyword evidence="3" id="KW-0378">Hydrolase</keyword>